<gene>
    <name evidence="1" type="ORF">FSB_LOCUS22388</name>
</gene>
<protein>
    <submittedName>
        <fullName evidence="1">Uncharacterized protein</fullName>
    </submittedName>
</protein>
<name>A0A2N9FV50_FAGSY</name>
<organism evidence="1">
    <name type="scientific">Fagus sylvatica</name>
    <name type="common">Beechnut</name>
    <dbReference type="NCBI Taxonomy" id="28930"/>
    <lineage>
        <taxon>Eukaryota</taxon>
        <taxon>Viridiplantae</taxon>
        <taxon>Streptophyta</taxon>
        <taxon>Embryophyta</taxon>
        <taxon>Tracheophyta</taxon>
        <taxon>Spermatophyta</taxon>
        <taxon>Magnoliopsida</taxon>
        <taxon>eudicotyledons</taxon>
        <taxon>Gunneridae</taxon>
        <taxon>Pentapetalae</taxon>
        <taxon>rosids</taxon>
        <taxon>fabids</taxon>
        <taxon>Fagales</taxon>
        <taxon>Fagaceae</taxon>
        <taxon>Fagus</taxon>
    </lineage>
</organism>
<accession>A0A2N9FV50</accession>
<dbReference type="EMBL" id="OIVN01001483">
    <property type="protein sequence ID" value="SPC94506.1"/>
    <property type="molecule type" value="Genomic_DNA"/>
</dbReference>
<reference evidence="1" key="1">
    <citation type="submission" date="2018-02" db="EMBL/GenBank/DDBJ databases">
        <authorList>
            <person name="Cohen D.B."/>
            <person name="Kent A.D."/>
        </authorList>
    </citation>
    <scope>NUCLEOTIDE SEQUENCE</scope>
</reference>
<dbReference type="AlphaFoldDB" id="A0A2N9FV50"/>
<sequence>MVPLSPSNPSRHTSTLTDSTTRRLDLISLSDLPPPSSLASLSLASLRSPSPPARPWVLFVDL</sequence>
<proteinExistence type="predicted"/>
<evidence type="ECO:0000313" key="1">
    <source>
        <dbReference type="EMBL" id="SPC94506.1"/>
    </source>
</evidence>